<feature type="non-terminal residue" evidence="4">
    <location>
        <position position="1"/>
    </location>
</feature>
<evidence type="ECO:0000256" key="3">
    <source>
        <dbReference type="SAM" id="SignalP"/>
    </source>
</evidence>
<keyword evidence="2" id="KW-0472">Membrane</keyword>
<evidence type="ECO:0000256" key="2">
    <source>
        <dbReference type="SAM" id="Phobius"/>
    </source>
</evidence>
<dbReference type="AlphaFoldDB" id="A0AA36FQT4"/>
<organism evidence="4 5">
    <name type="scientific">Mesorhabditis spiculigera</name>
    <dbReference type="NCBI Taxonomy" id="96644"/>
    <lineage>
        <taxon>Eukaryota</taxon>
        <taxon>Metazoa</taxon>
        <taxon>Ecdysozoa</taxon>
        <taxon>Nematoda</taxon>
        <taxon>Chromadorea</taxon>
        <taxon>Rhabditida</taxon>
        <taxon>Rhabditina</taxon>
        <taxon>Rhabditomorpha</taxon>
        <taxon>Rhabditoidea</taxon>
        <taxon>Rhabditidae</taxon>
        <taxon>Mesorhabditinae</taxon>
        <taxon>Mesorhabditis</taxon>
    </lineage>
</organism>
<evidence type="ECO:0000313" key="5">
    <source>
        <dbReference type="Proteomes" id="UP001177023"/>
    </source>
</evidence>
<comment type="caution">
    <text evidence="4">The sequence shown here is derived from an EMBL/GenBank/DDBJ whole genome shotgun (WGS) entry which is preliminary data.</text>
</comment>
<protein>
    <submittedName>
        <fullName evidence="4">Uncharacterized protein</fullName>
    </submittedName>
</protein>
<dbReference type="Proteomes" id="UP001177023">
    <property type="component" value="Unassembled WGS sequence"/>
</dbReference>
<keyword evidence="5" id="KW-1185">Reference proteome</keyword>
<accession>A0AA36FQT4</accession>
<feature type="chain" id="PRO_5041330507" evidence="3">
    <location>
        <begin position="17"/>
        <end position="295"/>
    </location>
</feature>
<dbReference type="EMBL" id="CATQJA010000177">
    <property type="protein sequence ID" value="CAJ0558006.1"/>
    <property type="molecule type" value="Genomic_DNA"/>
</dbReference>
<keyword evidence="2" id="KW-1133">Transmembrane helix</keyword>
<evidence type="ECO:0000313" key="4">
    <source>
        <dbReference type="EMBL" id="CAJ0558006.1"/>
    </source>
</evidence>
<keyword evidence="3" id="KW-0732">Signal</keyword>
<feature type="transmembrane region" description="Helical" evidence="2">
    <location>
        <begin position="32"/>
        <end position="48"/>
    </location>
</feature>
<gene>
    <name evidence="4" type="ORF">MSPICULIGERA_LOCUS749</name>
</gene>
<name>A0AA36FQT4_9BILA</name>
<sequence>MLALLLFILINPAVMAVEEDSDDPEVDFDLGYAILLGGLFVLLVYQLVPRRHRKISYEEQEDIEEQEKVNDPVPQSNAEADKDPDEDPLHSKYRQELSTMIALVAMRSTNMMGILDCPGAVWEIPLAEFTNQLKGAIANKATTLAHLESVCRQLTEEFSTSLVSFMSAKLRKWKPTGVVSDALPTEELLSTLIASDLSRKGMTWLGDVVGDMCDDARIERFTYQWAEAAAAGEGGLRGWQMTVEEHFSDIGEAVMDELSKACSAADKPGPAGPTQAQRDMINAFAKSVLSELRLD</sequence>
<feature type="region of interest" description="Disordered" evidence="1">
    <location>
        <begin position="59"/>
        <end position="90"/>
    </location>
</feature>
<evidence type="ECO:0000256" key="1">
    <source>
        <dbReference type="SAM" id="MobiDB-lite"/>
    </source>
</evidence>
<proteinExistence type="predicted"/>
<feature type="signal peptide" evidence="3">
    <location>
        <begin position="1"/>
        <end position="16"/>
    </location>
</feature>
<keyword evidence="2" id="KW-0812">Transmembrane</keyword>
<reference evidence="4" key="1">
    <citation type="submission" date="2023-06" db="EMBL/GenBank/DDBJ databases">
        <authorList>
            <person name="Delattre M."/>
        </authorList>
    </citation>
    <scope>NUCLEOTIDE SEQUENCE</scope>
    <source>
        <strain evidence="4">AF72</strain>
    </source>
</reference>